<dbReference type="AlphaFoldDB" id="A0A1F6ES48"/>
<keyword evidence="1" id="KW-0472">Membrane</keyword>
<reference evidence="2 3" key="1">
    <citation type="journal article" date="2016" name="Nat. Commun.">
        <title>Thousands of microbial genomes shed light on interconnected biogeochemical processes in an aquifer system.</title>
        <authorList>
            <person name="Anantharaman K."/>
            <person name="Brown C.T."/>
            <person name="Hug L.A."/>
            <person name="Sharon I."/>
            <person name="Castelle C.J."/>
            <person name="Probst A.J."/>
            <person name="Thomas B.C."/>
            <person name="Singh A."/>
            <person name="Wilkins M.J."/>
            <person name="Karaoz U."/>
            <person name="Brodie E.L."/>
            <person name="Williams K.H."/>
            <person name="Hubbard S.S."/>
            <person name="Banfield J.F."/>
        </authorList>
    </citation>
    <scope>NUCLEOTIDE SEQUENCE [LARGE SCALE GENOMIC DNA]</scope>
</reference>
<keyword evidence="1" id="KW-1133">Transmembrane helix</keyword>
<proteinExistence type="predicted"/>
<feature type="transmembrane region" description="Helical" evidence="1">
    <location>
        <begin position="158"/>
        <end position="175"/>
    </location>
</feature>
<evidence type="ECO:0000313" key="3">
    <source>
        <dbReference type="Proteomes" id="UP000176714"/>
    </source>
</evidence>
<feature type="transmembrane region" description="Helical" evidence="1">
    <location>
        <begin position="24"/>
        <end position="45"/>
    </location>
</feature>
<keyword evidence="1" id="KW-0812">Transmembrane</keyword>
<organism evidence="2 3">
    <name type="scientific">Candidatus Kaiserbacteria bacterium RIFCSPLOWO2_01_FULL_55_19</name>
    <dbReference type="NCBI Taxonomy" id="1798516"/>
    <lineage>
        <taxon>Bacteria</taxon>
        <taxon>Candidatus Kaiseribacteriota</taxon>
    </lineage>
</organism>
<comment type="caution">
    <text evidence="2">The sequence shown here is derived from an EMBL/GenBank/DDBJ whole genome shotgun (WGS) entry which is preliminary data.</text>
</comment>
<dbReference type="EMBL" id="MFMD01000015">
    <property type="protein sequence ID" value="OGG76475.1"/>
    <property type="molecule type" value="Genomic_DNA"/>
</dbReference>
<feature type="transmembrane region" description="Helical" evidence="1">
    <location>
        <begin position="110"/>
        <end position="138"/>
    </location>
</feature>
<sequence>MTATTTTDAIVQVGALATEYSLTIWNFAGDSLIIIVPVLIFFAFARSEGRGPFVAVLLSFYCAYALYLTFPYASFLPTAPALTALLAQVGLYFALTLVFYLILRRVVVSDFLYIGILGLIILSFLATAFLIALAYHIFPVAAVYNFTPALDALFAAKAYFWWWFAAPAIGLFFLAR</sequence>
<dbReference type="Proteomes" id="UP000176714">
    <property type="component" value="Unassembled WGS sequence"/>
</dbReference>
<dbReference type="STRING" id="1798516.A2950_00700"/>
<name>A0A1F6ES48_9BACT</name>
<feature type="transmembrane region" description="Helical" evidence="1">
    <location>
        <begin position="52"/>
        <end position="70"/>
    </location>
</feature>
<gene>
    <name evidence="2" type="ORF">A2950_00700</name>
</gene>
<feature type="transmembrane region" description="Helical" evidence="1">
    <location>
        <begin position="82"/>
        <end position="103"/>
    </location>
</feature>
<evidence type="ECO:0000313" key="2">
    <source>
        <dbReference type="EMBL" id="OGG76475.1"/>
    </source>
</evidence>
<protein>
    <submittedName>
        <fullName evidence="2">Uncharacterized protein</fullName>
    </submittedName>
</protein>
<evidence type="ECO:0000256" key="1">
    <source>
        <dbReference type="SAM" id="Phobius"/>
    </source>
</evidence>
<accession>A0A1F6ES48</accession>